<dbReference type="InterPro" id="IPR000734">
    <property type="entry name" value="TAG_lipase"/>
</dbReference>
<dbReference type="InterPro" id="IPR016272">
    <property type="entry name" value="Lipase_LIPH"/>
</dbReference>
<dbReference type="InterPro" id="IPR013818">
    <property type="entry name" value="Lipase"/>
</dbReference>
<evidence type="ECO:0000256" key="3">
    <source>
        <dbReference type="ARBA" id="ARBA00022525"/>
    </source>
</evidence>
<reference evidence="5 6" key="1">
    <citation type="submission" date="2017-06" db="EMBL/GenBank/DDBJ databases">
        <title>Aedes aegypti genome working group (AGWG) sequencing and assembly.</title>
        <authorList>
            <consortium name="Aedes aegypti Genome Working Group (AGWG)"/>
            <person name="Matthews B.J."/>
        </authorList>
    </citation>
    <scope>NUCLEOTIDE SEQUENCE [LARGE SCALE GENOMIC DNA]</scope>
    <source>
        <strain evidence="5 6">LVP_AGWG</strain>
    </source>
</reference>
<organism evidence="5 6">
    <name type="scientific">Aedes aegypti</name>
    <name type="common">Yellowfever mosquito</name>
    <name type="synonym">Culex aegypti</name>
    <dbReference type="NCBI Taxonomy" id="7159"/>
    <lineage>
        <taxon>Eukaryota</taxon>
        <taxon>Metazoa</taxon>
        <taxon>Ecdysozoa</taxon>
        <taxon>Arthropoda</taxon>
        <taxon>Hexapoda</taxon>
        <taxon>Insecta</taxon>
        <taxon>Pterygota</taxon>
        <taxon>Neoptera</taxon>
        <taxon>Endopterygota</taxon>
        <taxon>Diptera</taxon>
        <taxon>Nematocera</taxon>
        <taxon>Culicoidea</taxon>
        <taxon>Culicidae</taxon>
        <taxon>Culicinae</taxon>
        <taxon>Aedini</taxon>
        <taxon>Aedes</taxon>
        <taxon>Stegomyia</taxon>
    </lineage>
</organism>
<dbReference type="EnsemblMetazoa" id="AAEL020599-RA">
    <property type="protein sequence ID" value="AAEL020599-PA"/>
    <property type="gene ID" value="AAEL020599"/>
</dbReference>
<dbReference type="AlphaFoldDB" id="A0A6I8TYD1"/>
<gene>
    <name evidence="5" type="primary">5574426</name>
</gene>
<dbReference type="OrthoDB" id="199913at2759"/>
<dbReference type="GO" id="GO:0005615">
    <property type="term" value="C:extracellular space"/>
    <property type="evidence" value="ECO:0007669"/>
    <property type="project" value="TreeGrafter"/>
</dbReference>
<dbReference type="GO" id="GO:0052689">
    <property type="term" value="F:carboxylic ester hydrolase activity"/>
    <property type="evidence" value="ECO:0007669"/>
    <property type="project" value="InterPro"/>
</dbReference>
<evidence type="ECO:0000313" key="5">
    <source>
        <dbReference type="EnsemblMetazoa" id="AAEL020599-PA"/>
    </source>
</evidence>
<evidence type="ECO:0000256" key="4">
    <source>
        <dbReference type="RuleBase" id="RU004262"/>
    </source>
</evidence>
<accession>A0A6I8TYD1</accession>
<dbReference type="PANTHER" id="PTHR11610:SF185">
    <property type="entry name" value="LD47264P"/>
    <property type="match status" value="1"/>
</dbReference>
<evidence type="ECO:0000256" key="2">
    <source>
        <dbReference type="ARBA" id="ARBA00010701"/>
    </source>
</evidence>
<proteinExistence type="inferred from homology"/>
<dbReference type="Gene3D" id="3.40.50.1820">
    <property type="entry name" value="alpha/beta hydrolase"/>
    <property type="match status" value="1"/>
</dbReference>
<evidence type="ECO:0000313" key="6">
    <source>
        <dbReference type="Proteomes" id="UP000008820"/>
    </source>
</evidence>
<dbReference type="PANTHER" id="PTHR11610">
    <property type="entry name" value="LIPASE"/>
    <property type="match status" value="1"/>
</dbReference>
<dbReference type="InParanoid" id="A0A6I8TYD1"/>
<dbReference type="PIRSF" id="PIRSF000865">
    <property type="entry name" value="Lipoprotein_lipase_LIPH"/>
    <property type="match status" value="1"/>
</dbReference>
<name>A0A6I8TYD1_AEDAE</name>
<keyword evidence="6" id="KW-1185">Reference proteome</keyword>
<dbReference type="GO" id="GO:0016042">
    <property type="term" value="P:lipid catabolic process"/>
    <property type="evidence" value="ECO:0007669"/>
    <property type="project" value="TreeGrafter"/>
</dbReference>
<dbReference type="Pfam" id="PF00151">
    <property type="entry name" value="Lipase"/>
    <property type="match status" value="1"/>
</dbReference>
<dbReference type="FunCoup" id="A0A6I8TYD1">
    <property type="interactions" value="24"/>
</dbReference>
<sequence length="516" mass="58773">MEVASHTGFMLQTMLFMVNHPWNNCLYRAIHNVPNTNIDKGSRCYGIYGCFSFDYPWVSERRPLVYPRSPEELGVRFSVYNKHAQNSPKYVDLDDPDGIPQLGIESEGMLYVIAHDHIAAGGEPWVHRLVRALLLNDTSGTASVLTIDWRRTSPLGNLQHVSDSRLVGAITAHMIHMIYTETGIPNLDKVHLLGHSLGAHLCGYVGYYLQKDFGLRLGRITGMDPVVEMFADTDPIVRLDNSDAKFVDVIHTHAIWYQSIGHVDFYPTGGHPHLGCDESTHTTQLGLRCNYMSSPELYLNAIQRRCSSVAIGCQSLERFLAGDCFECNEDGHYCIDFGPNAWNSYRGLIENGVMTVPGQVRAFMITADHSPYCRSHFKVTLHISNDVESRILGPEIGTLAVELVGKHWERSGSMDLSQKPLHFEPGQNYSAVVAGTDVEIPKRVLLFWQYNENRRLSMKSWRVRKMPRIYVEYIVVQSLEHRSRQKFCPPNREPVTAVNEDYTRDRMNEFREEYCK</sequence>
<reference evidence="5" key="2">
    <citation type="submission" date="2020-05" db="UniProtKB">
        <authorList>
            <consortium name="EnsemblMetazoa"/>
        </authorList>
    </citation>
    <scope>IDENTIFICATION</scope>
    <source>
        <strain evidence="5">LVP_AGWG</strain>
    </source>
</reference>
<protein>
    <submittedName>
        <fullName evidence="5">Uncharacterized protein</fullName>
    </submittedName>
</protein>
<dbReference type="InterPro" id="IPR029058">
    <property type="entry name" value="AB_hydrolase_fold"/>
</dbReference>
<dbReference type="SUPFAM" id="SSF53474">
    <property type="entry name" value="alpha/beta-Hydrolases"/>
    <property type="match status" value="1"/>
</dbReference>
<dbReference type="Gene3D" id="2.60.60.20">
    <property type="entry name" value="PLAT/LH2 domain"/>
    <property type="match status" value="1"/>
</dbReference>
<keyword evidence="3" id="KW-0964">Secreted</keyword>
<comment type="similarity">
    <text evidence="2 4">Belongs to the AB hydrolase superfamily. Lipase family.</text>
</comment>
<dbReference type="Proteomes" id="UP000008820">
    <property type="component" value="Chromosome 1"/>
</dbReference>
<dbReference type="GO" id="GO:0016298">
    <property type="term" value="F:lipase activity"/>
    <property type="evidence" value="ECO:0007669"/>
    <property type="project" value="InterPro"/>
</dbReference>
<evidence type="ECO:0000256" key="1">
    <source>
        <dbReference type="ARBA" id="ARBA00004613"/>
    </source>
</evidence>
<comment type="subcellular location">
    <subcellularLocation>
        <location evidence="1">Secreted</location>
    </subcellularLocation>
</comment>